<organism evidence="2 3">
    <name type="scientific">Nocardioides aestuarii</name>
    <dbReference type="NCBI Taxonomy" id="252231"/>
    <lineage>
        <taxon>Bacteria</taxon>
        <taxon>Bacillati</taxon>
        <taxon>Actinomycetota</taxon>
        <taxon>Actinomycetes</taxon>
        <taxon>Propionibacteriales</taxon>
        <taxon>Nocardioidaceae</taxon>
        <taxon>Nocardioides</taxon>
    </lineage>
</organism>
<name>A0ABW4TNG7_9ACTN</name>
<evidence type="ECO:0000313" key="3">
    <source>
        <dbReference type="Proteomes" id="UP001597351"/>
    </source>
</evidence>
<dbReference type="Proteomes" id="UP001597351">
    <property type="component" value="Unassembled WGS sequence"/>
</dbReference>
<keyword evidence="3" id="KW-1185">Reference proteome</keyword>
<evidence type="ECO:0000259" key="1">
    <source>
        <dbReference type="Pfam" id="PF01636"/>
    </source>
</evidence>
<protein>
    <submittedName>
        <fullName evidence="2">Phosphotransferase family protein</fullName>
    </submittedName>
</protein>
<reference evidence="3" key="1">
    <citation type="journal article" date="2019" name="Int. J. Syst. Evol. Microbiol.">
        <title>The Global Catalogue of Microorganisms (GCM) 10K type strain sequencing project: providing services to taxonomists for standard genome sequencing and annotation.</title>
        <authorList>
            <consortium name="The Broad Institute Genomics Platform"/>
            <consortium name="The Broad Institute Genome Sequencing Center for Infectious Disease"/>
            <person name="Wu L."/>
            <person name="Ma J."/>
        </authorList>
    </citation>
    <scope>NUCLEOTIDE SEQUENCE [LARGE SCALE GENOMIC DNA]</scope>
    <source>
        <strain evidence="3">CGMCC 1.12477</strain>
    </source>
</reference>
<gene>
    <name evidence="2" type="ORF">ACFSDE_12050</name>
</gene>
<evidence type="ECO:0000313" key="2">
    <source>
        <dbReference type="EMBL" id="MFD1947526.1"/>
    </source>
</evidence>
<dbReference type="Gene3D" id="3.90.1200.10">
    <property type="match status" value="1"/>
</dbReference>
<dbReference type="RefSeq" id="WP_343918699.1">
    <property type="nucleotide sequence ID" value="NZ_BAAAJT010000002.1"/>
</dbReference>
<feature type="domain" description="Aminoglycoside phosphotransferase" evidence="1">
    <location>
        <begin position="38"/>
        <end position="238"/>
    </location>
</feature>
<dbReference type="InterPro" id="IPR011009">
    <property type="entry name" value="Kinase-like_dom_sf"/>
</dbReference>
<dbReference type="Pfam" id="PF01636">
    <property type="entry name" value="APH"/>
    <property type="match status" value="1"/>
</dbReference>
<dbReference type="InterPro" id="IPR002575">
    <property type="entry name" value="Aminoglycoside_PTrfase"/>
</dbReference>
<dbReference type="InterPro" id="IPR051678">
    <property type="entry name" value="AGP_Transferase"/>
</dbReference>
<comment type="caution">
    <text evidence="2">The sequence shown here is derived from an EMBL/GenBank/DDBJ whole genome shotgun (WGS) entry which is preliminary data.</text>
</comment>
<dbReference type="EMBL" id="JBHUGD010000003">
    <property type="protein sequence ID" value="MFD1947526.1"/>
    <property type="molecule type" value="Genomic_DNA"/>
</dbReference>
<dbReference type="SUPFAM" id="SSF56112">
    <property type="entry name" value="Protein kinase-like (PK-like)"/>
    <property type="match status" value="1"/>
</dbReference>
<accession>A0ABW4TNG7</accession>
<proteinExistence type="predicted"/>
<sequence length="281" mass="30398">MRRPDELAEALAWAGDAVGSAVVVDQRLAGGMTSWMTRLEHADGATSVLRLVTEEPWRRHGPDLVAREARTQQQLAGTPVPAPSSVATGVVGGVAAHLMTLLPGRPGDGPVTALARLLADIHEVVADPAPRTFQSWAWEAKRIVPDWSSRPEAWRRAFDVLAAGEPTWEPCFLQRDFGPRNVLWQGERVSGVVDWVETSTGPAWLDVAHGASNLALRHGPAEAARLAAAYVAETGRRREPWWELLDVVGFLPPPGGALWDLGAPGWEALEDLLVDALDHLS</sequence>
<dbReference type="PANTHER" id="PTHR21310">
    <property type="entry name" value="AMINOGLYCOSIDE PHOSPHOTRANSFERASE-RELATED-RELATED"/>
    <property type="match status" value="1"/>
</dbReference>